<evidence type="ECO:0000313" key="3">
    <source>
        <dbReference type="Proteomes" id="UP000600547"/>
    </source>
</evidence>
<protein>
    <recommendedName>
        <fullName evidence="4">Peptidase S8/S53 domain-containing protein</fullName>
    </recommendedName>
</protein>
<accession>A0A8H9LAL5</accession>
<proteinExistence type="inferred from homology"/>
<sequence>MTGGTLAAALLGGWIEGRREVPWDLAAIGLPALETRVGVPAVTVAILDTGMSAQPYLSGVQQAGYDFISDPSITGDGGGRDPHAWASRGGVGYHGAAVAGLVHQVNPSARLLHVRIIGRADTATLADAVDGLRWAAGVLMPVPGVPVNLHPARVITASVKLRDVP</sequence>
<evidence type="ECO:0000313" key="2">
    <source>
        <dbReference type="EMBL" id="GGM59277.1"/>
    </source>
</evidence>
<comment type="similarity">
    <text evidence="1">Belongs to the peptidase S8 family.</text>
</comment>
<comment type="caution">
    <text evidence="2">The sequence shown here is derived from an EMBL/GenBank/DDBJ whole genome shotgun (WGS) entry which is preliminary data.</text>
</comment>
<reference evidence="3" key="1">
    <citation type="journal article" date="2019" name="Int. J. Syst. Evol. Microbiol.">
        <title>The Global Catalogue of Microorganisms (GCM) 10K type strain sequencing project: providing services to taxonomists for standard genome sequencing and annotation.</title>
        <authorList>
            <consortium name="The Broad Institute Genomics Platform"/>
            <consortium name="The Broad Institute Genome Sequencing Center for Infectious Disease"/>
            <person name="Wu L."/>
            <person name="Ma J."/>
        </authorList>
    </citation>
    <scope>NUCLEOTIDE SEQUENCE [LARGE SCALE GENOMIC DNA]</scope>
    <source>
        <strain evidence="3">JCM 31047</strain>
    </source>
</reference>
<dbReference type="Gene3D" id="3.40.50.200">
    <property type="entry name" value="Peptidase S8/S53 domain"/>
    <property type="match status" value="1"/>
</dbReference>
<dbReference type="EMBL" id="BMQG01000028">
    <property type="protein sequence ID" value="GGM59277.1"/>
    <property type="molecule type" value="Genomic_DNA"/>
</dbReference>
<gene>
    <name evidence="2" type="ORF">GCM10008956_38620</name>
</gene>
<dbReference type="PROSITE" id="PS51892">
    <property type="entry name" value="SUBTILASE"/>
    <property type="match status" value="1"/>
</dbReference>
<dbReference type="Proteomes" id="UP000600547">
    <property type="component" value="Unassembled WGS sequence"/>
</dbReference>
<evidence type="ECO:0000256" key="1">
    <source>
        <dbReference type="PROSITE-ProRule" id="PRU01240"/>
    </source>
</evidence>
<comment type="caution">
    <text evidence="1">Lacks conserved residue(s) required for the propagation of feature annotation.</text>
</comment>
<evidence type="ECO:0008006" key="4">
    <source>
        <dbReference type="Google" id="ProtNLM"/>
    </source>
</evidence>
<organism evidence="2 3">
    <name type="scientific">Deinococcus arenae</name>
    <dbReference type="NCBI Taxonomy" id="1452751"/>
    <lineage>
        <taxon>Bacteria</taxon>
        <taxon>Thermotogati</taxon>
        <taxon>Deinococcota</taxon>
        <taxon>Deinococci</taxon>
        <taxon>Deinococcales</taxon>
        <taxon>Deinococcaceae</taxon>
        <taxon>Deinococcus</taxon>
    </lineage>
</organism>
<dbReference type="InterPro" id="IPR036852">
    <property type="entry name" value="Peptidase_S8/S53_dom_sf"/>
</dbReference>
<dbReference type="GO" id="GO:0004252">
    <property type="term" value="F:serine-type endopeptidase activity"/>
    <property type="evidence" value="ECO:0007669"/>
    <property type="project" value="InterPro"/>
</dbReference>
<dbReference type="AlphaFoldDB" id="A0A8H9LAL5"/>
<dbReference type="SUPFAM" id="SSF52743">
    <property type="entry name" value="Subtilisin-like"/>
    <property type="match status" value="1"/>
</dbReference>
<name>A0A8H9LAL5_9DEIO</name>
<dbReference type="GO" id="GO:0006508">
    <property type="term" value="P:proteolysis"/>
    <property type="evidence" value="ECO:0007669"/>
    <property type="project" value="InterPro"/>
</dbReference>
<keyword evidence="3" id="KW-1185">Reference proteome</keyword>